<evidence type="ECO:0000313" key="2">
    <source>
        <dbReference type="Proteomes" id="UP000188879"/>
    </source>
</evidence>
<dbReference type="AlphaFoldDB" id="A0A1V2H3K0"/>
<sequence length="303" mass="31136">MVTRVRPGRDGTWQVAVGQGPSAFQREAFADRAAAEDWAAMATLAARVCMVRIGTKRFLGTAAEALRRWAIDQGTLPRSEGGTEIAPLQRLAPLMADPDCALPLAALQPVDLAALRARRQAALGCTAEMLVEQAALAAALEHFRDFHIPALDDPFAEPAPDGLCLLDEATCAQAIGWASAESATMGRLVALMLSTAAAPETLLACCNGQAEARSGQLRLPGGQVVAVPSGLLPGQDVPFAAPLLPGLTAAAAAAGLARLAQRLGRPGMAAPALQLTALAQALAQGQHLDEVLGLAGARAALVS</sequence>
<keyword evidence="2" id="KW-1185">Reference proteome</keyword>
<organism evidence="1 2">
    <name type="scientific">Teichococcus deserti</name>
    <dbReference type="NCBI Taxonomy" id="1817963"/>
    <lineage>
        <taxon>Bacteria</taxon>
        <taxon>Pseudomonadati</taxon>
        <taxon>Pseudomonadota</taxon>
        <taxon>Alphaproteobacteria</taxon>
        <taxon>Acetobacterales</taxon>
        <taxon>Roseomonadaceae</taxon>
        <taxon>Roseomonas</taxon>
    </lineage>
</organism>
<protein>
    <submittedName>
        <fullName evidence="1">Uncharacterized protein</fullName>
    </submittedName>
</protein>
<dbReference type="EMBL" id="MLCO01000076">
    <property type="protein sequence ID" value="ONG55254.1"/>
    <property type="molecule type" value="Genomic_DNA"/>
</dbReference>
<accession>A0A1V2H3K0</accession>
<reference evidence="1 2" key="1">
    <citation type="submission" date="2016-10" db="EMBL/GenBank/DDBJ databases">
        <title>Draft Genome sequence of Roseomonas sp. strain M3.</title>
        <authorList>
            <person name="Subhash Y."/>
            <person name="Lee S."/>
        </authorList>
    </citation>
    <scope>NUCLEOTIDE SEQUENCE [LARGE SCALE GENOMIC DNA]</scope>
    <source>
        <strain evidence="1 2">M3</strain>
    </source>
</reference>
<evidence type="ECO:0000313" key="1">
    <source>
        <dbReference type="EMBL" id="ONG55254.1"/>
    </source>
</evidence>
<proteinExistence type="predicted"/>
<comment type="caution">
    <text evidence="1">The sequence shown here is derived from an EMBL/GenBank/DDBJ whole genome shotgun (WGS) entry which is preliminary data.</text>
</comment>
<gene>
    <name evidence="1" type="ORF">BKE38_09335</name>
</gene>
<dbReference type="RefSeq" id="WP_076957090.1">
    <property type="nucleotide sequence ID" value="NZ_MLCO01000076.1"/>
</dbReference>
<name>A0A1V2H3K0_9PROT</name>
<dbReference type="Proteomes" id="UP000188879">
    <property type="component" value="Unassembled WGS sequence"/>
</dbReference>
<dbReference type="OrthoDB" id="7285442at2"/>